<evidence type="ECO:0000313" key="1">
    <source>
        <dbReference type="EMBL" id="DAF58576.1"/>
    </source>
</evidence>
<accession>A0A8S5T632</accession>
<reference evidence="1" key="1">
    <citation type="journal article" date="2021" name="Proc. Natl. Acad. Sci. U.S.A.">
        <title>A Catalog of Tens of Thousands of Viruses from Human Metagenomes Reveals Hidden Associations with Chronic Diseases.</title>
        <authorList>
            <person name="Tisza M.J."/>
            <person name="Buck C.B."/>
        </authorList>
    </citation>
    <scope>NUCLEOTIDE SEQUENCE</scope>
    <source>
        <strain evidence="1">CtGpg14</strain>
    </source>
</reference>
<protein>
    <submittedName>
        <fullName evidence="1">Uncharacterized protein</fullName>
    </submittedName>
</protein>
<dbReference type="EMBL" id="BK032756">
    <property type="protein sequence ID" value="DAF58576.1"/>
    <property type="molecule type" value="Genomic_DNA"/>
</dbReference>
<proteinExistence type="predicted"/>
<name>A0A8S5T632_9CAUD</name>
<sequence length="34" mass="3943">MQSLYSDYTWVLLTFSIVFETYLSQSHTLAVPTT</sequence>
<organism evidence="1">
    <name type="scientific">Siphoviridae sp. ctGpg14</name>
    <dbReference type="NCBI Taxonomy" id="2827824"/>
    <lineage>
        <taxon>Viruses</taxon>
        <taxon>Duplodnaviria</taxon>
        <taxon>Heunggongvirae</taxon>
        <taxon>Uroviricota</taxon>
        <taxon>Caudoviricetes</taxon>
    </lineage>
</organism>